<gene>
    <name evidence="1" type="ORF">J2S59_000147</name>
</gene>
<reference evidence="1 2" key="1">
    <citation type="submission" date="2023-07" db="EMBL/GenBank/DDBJ databases">
        <title>Sequencing the genomes of 1000 actinobacteria strains.</title>
        <authorList>
            <person name="Klenk H.-P."/>
        </authorList>
    </citation>
    <scope>NUCLEOTIDE SEQUENCE [LARGE SCALE GENOMIC DNA]</scope>
    <source>
        <strain evidence="1 2">GD13</strain>
    </source>
</reference>
<keyword evidence="2" id="KW-1185">Reference proteome</keyword>
<sequence>MVGLPLVTLAFAGAACYNIRILDKYHRETGDTPQHPLLNHPVT</sequence>
<evidence type="ECO:0000313" key="1">
    <source>
        <dbReference type="EMBL" id="MDP9820338.1"/>
    </source>
</evidence>
<name>A0ABT9NIU6_9ACTN</name>
<accession>A0ABT9NIU6</accession>
<protein>
    <submittedName>
        <fullName evidence="1">Uncharacterized protein</fullName>
    </submittedName>
</protein>
<dbReference type="RefSeq" id="WP_281366715.1">
    <property type="nucleotide sequence ID" value="NZ_CCXJ01000225.1"/>
</dbReference>
<evidence type="ECO:0000313" key="2">
    <source>
        <dbReference type="Proteomes" id="UP001240447"/>
    </source>
</evidence>
<proteinExistence type="predicted"/>
<dbReference type="Proteomes" id="UP001240447">
    <property type="component" value="Unassembled WGS sequence"/>
</dbReference>
<dbReference type="EMBL" id="JAUSQM010000001">
    <property type="protein sequence ID" value="MDP9820338.1"/>
    <property type="molecule type" value="Genomic_DNA"/>
</dbReference>
<organism evidence="1 2">
    <name type="scientific">Nocardioides massiliensis</name>
    <dbReference type="NCBI Taxonomy" id="1325935"/>
    <lineage>
        <taxon>Bacteria</taxon>
        <taxon>Bacillati</taxon>
        <taxon>Actinomycetota</taxon>
        <taxon>Actinomycetes</taxon>
        <taxon>Propionibacteriales</taxon>
        <taxon>Nocardioidaceae</taxon>
        <taxon>Nocardioides</taxon>
    </lineage>
</organism>
<comment type="caution">
    <text evidence="1">The sequence shown here is derived from an EMBL/GenBank/DDBJ whole genome shotgun (WGS) entry which is preliminary data.</text>
</comment>